<evidence type="ECO:0008006" key="3">
    <source>
        <dbReference type="Google" id="ProtNLM"/>
    </source>
</evidence>
<evidence type="ECO:0000313" key="1">
    <source>
        <dbReference type="EMBL" id="RKD32454.1"/>
    </source>
</evidence>
<dbReference type="OrthoDB" id="1953910at2"/>
<dbReference type="Gene3D" id="3.30.460.10">
    <property type="entry name" value="Beta Polymerase, domain 2"/>
    <property type="match status" value="1"/>
</dbReference>
<dbReference type="RefSeq" id="WP_120168527.1">
    <property type="nucleotide sequence ID" value="NZ_MCIB01000011.1"/>
</dbReference>
<organism evidence="1 2">
    <name type="scientific">Thermohalobacter berrensis</name>
    <dbReference type="NCBI Taxonomy" id="99594"/>
    <lineage>
        <taxon>Bacteria</taxon>
        <taxon>Bacillati</taxon>
        <taxon>Bacillota</taxon>
        <taxon>Tissierellia</taxon>
        <taxon>Tissierellales</taxon>
        <taxon>Thermohalobacteraceae</taxon>
        <taxon>Thermohalobacter</taxon>
    </lineage>
</organism>
<gene>
    <name evidence="1" type="ORF">BET03_11110</name>
</gene>
<sequence length="164" mass="18803">MKGEIIKINEEIKDRLPKTYEILKNSNLTVHPYVYKVILTGSRGLRGNYRDNSDIDLSLLVDINNIKPNENEEDILKDVINITISNWKGKVELDTAAVFDINGCNLKCFNYEIFDEKNICGDGIDCIGLYKTQKGFSGYVPKIGIDIKRVYPMITVWERSDKYS</sequence>
<dbReference type="SUPFAM" id="SSF81301">
    <property type="entry name" value="Nucleotidyltransferase"/>
    <property type="match status" value="1"/>
</dbReference>
<reference evidence="1 2" key="1">
    <citation type="submission" date="2016-08" db="EMBL/GenBank/DDBJ databases">
        <title>Novel Firmicutes and Novel Genomes.</title>
        <authorList>
            <person name="Poppleton D.I."/>
            <person name="Gribaldo S."/>
        </authorList>
    </citation>
    <scope>NUCLEOTIDE SEQUENCE [LARGE SCALE GENOMIC DNA]</scope>
    <source>
        <strain evidence="1 2">CTT3</strain>
    </source>
</reference>
<name>A0A419T4I7_9FIRM</name>
<dbReference type="EMBL" id="MCIB01000011">
    <property type="protein sequence ID" value="RKD32454.1"/>
    <property type="molecule type" value="Genomic_DNA"/>
</dbReference>
<comment type="caution">
    <text evidence="1">The sequence shown here is derived from an EMBL/GenBank/DDBJ whole genome shotgun (WGS) entry which is preliminary data.</text>
</comment>
<dbReference type="InterPro" id="IPR043519">
    <property type="entry name" value="NT_sf"/>
</dbReference>
<accession>A0A419T4I7</accession>
<protein>
    <recommendedName>
        <fullName evidence="3">Polymerase nucleotidyl transferase domain-containing protein</fullName>
    </recommendedName>
</protein>
<keyword evidence="2" id="KW-1185">Reference proteome</keyword>
<dbReference type="Proteomes" id="UP000284177">
    <property type="component" value="Unassembled WGS sequence"/>
</dbReference>
<proteinExistence type="predicted"/>
<evidence type="ECO:0000313" key="2">
    <source>
        <dbReference type="Proteomes" id="UP000284177"/>
    </source>
</evidence>
<dbReference type="AlphaFoldDB" id="A0A419T4I7"/>